<comment type="caution">
    <text evidence="2">The sequence shown here is derived from an EMBL/GenBank/DDBJ whole genome shotgun (WGS) entry which is preliminary data.</text>
</comment>
<dbReference type="AlphaFoldDB" id="A0AA39PUL9"/>
<protein>
    <submittedName>
        <fullName evidence="2">Uncharacterized protein</fullName>
    </submittedName>
</protein>
<feature type="region of interest" description="Disordered" evidence="1">
    <location>
        <begin position="67"/>
        <end position="132"/>
    </location>
</feature>
<dbReference type="EMBL" id="JAUEPR010000001">
    <property type="protein sequence ID" value="KAK0490863.1"/>
    <property type="molecule type" value="Genomic_DNA"/>
</dbReference>
<dbReference type="Proteomes" id="UP001175227">
    <property type="component" value="Unassembled WGS sequence"/>
</dbReference>
<proteinExistence type="predicted"/>
<evidence type="ECO:0000313" key="3">
    <source>
        <dbReference type="Proteomes" id="UP001175227"/>
    </source>
</evidence>
<keyword evidence="3" id="KW-1185">Reference proteome</keyword>
<sequence>MAIAYFSCLMLSGHRRPSRNRPRLLLLFRIPRSAAPRKKSFLSLLLPTQTTGRVLPLVRNSLVSTFFRSRPSSPSSASRVHDNKSSSNSSLFKRWMKGPFHRRSRSAPEDIPPEPNPKPIKGSPTLPDLNFGAELRLTQSPIAAI</sequence>
<accession>A0AA39PUL9</accession>
<evidence type="ECO:0000256" key="1">
    <source>
        <dbReference type="SAM" id="MobiDB-lite"/>
    </source>
</evidence>
<reference evidence="2" key="1">
    <citation type="submission" date="2023-06" db="EMBL/GenBank/DDBJ databases">
        <authorList>
            <consortium name="Lawrence Berkeley National Laboratory"/>
            <person name="Ahrendt S."/>
            <person name="Sahu N."/>
            <person name="Indic B."/>
            <person name="Wong-Bajracharya J."/>
            <person name="Merenyi Z."/>
            <person name="Ke H.-M."/>
            <person name="Monk M."/>
            <person name="Kocsube S."/>
            <person name="Drula E."/>
            <person name="Lipzen A."/>
            <person name="Balint B."/>
            <person name="Henrissat B."/>
            <person name="Andreopoulos B."/>
            <person name="Martin F.M."/>
            <person name="Harder C.B."/>
            <person name="Rigling D."/>
            <person name="Ford K.L."/>
            <person name="Foster G.D."/>
            <person name="Pangilinan J."/>
            <person name="Papanicolaou A."/>
            <person name="Barry K."/>
            <person name="LaButti K."/>
            <person name="Viragh M."/>
            <person name="Koriabine M."/>
            <person name="Yan M."/>
            <person name="Riley R."/>
            <person name="Champramary S."/>
            <person name="Plett K.L."/>
            <person name="Tsai I.J."/>
            <person name="Slot J."/>
            <person name="Sipos G."/>
            <person name="Plett J."/>
            <person name="Nagy L.G."/>
            <person name="Grigoriev I.V."/>
        </authorList>
    </citation>
    <scope>NUCLEOTIDE SEQUENCE</scope>
    <source>
        <strain evidence="2">ICMP 16352</strain>
    </source>
</reference>
<evidence type="ECO:0000313" key="2">
    <source>
        <dbReference type="EMBL" id="KAK0490863.1"/>
    </source>
</evidence>
<name>A0AA39PUL9_9AGAR</name>
<gene>
    <name evidence="2" type="ORF">IW261DRAFT_1556028</name>
</gene>
<feature type="compositionally biased region" description="Low complexity" evidence="1">
    <location>
        <begin position="68"/>
        <end position="78"/>
    </location>
</feature>
<organism evidence="2 3">
    <name type="scientific">Armillaria novae-zelandiae</name>
    <dbReference type="NCBI Taxonomy" id="153914"/>
    <lineage>
        <taxon>Eukaryota</taxon>
        <taxon>Fungi</taxon>
        <taxon>Dikarya</taxon>
        <taxon>Basidiomycota</taxon>
        <taxon>Agaricomycotina</taxon>
        <taxon>Agaricomycetes</taxon>
        <taxon>Agaricomycetidae</taxon>
        <taxon>Agaricales</taxon>
        <taxon>Marasmiineae</taxon>
        <taxon>Physalacriaceae</taxon>
        <taxon>Armillaria</taxon>
    </lineage>
</organism>
<feature type="compositionally biased region" description="Basic residues" evidence="1">
    <location>
        <begin position="94"/>
        <end position="105"/>
    </location>
</feature>